<feature type="region of interest" description="Disordered" evidence="1">
    <location>
        <begin position="1"/>
        <end position="21"/>
    </location>
</feature>
<proteinExistence type="predicted"/>
<protein>
    <recommendedName>
        <fullName evidence="4">Methyltransferase domain-containing protein</fullName>
    </recommendedName>
</protein>
<dbReference type="HOGENOM" id="CLU_2512251_0_0_1"/>
<evidence type="ECO:0008006" key="4">
    <source>
        <dbReference type="Google" id="ProtNLM"/>
    </source>
</evidence>
<dbReference type="Pfam" id="PF13489">
    <property type="entry name" value="Methyltransf_23"/>
    <property type="match status" value="1"/>
</dbReference>
<sequence>MSSNGVSTGNDRFNSDATNWDSNPIVQEATRLAFQTLKPIIQQLSASSDSGLDVLEVGCGTGLLTLQLAPLVKDLVAVDPAPGLY</sequence>
<dbReference type="EMBL" id="CH476597">
    <property type="protein sequence ID" value="EAU36106.1"/>
    <property type="molecule type" value="Genomic_DNA"/>
</dbReference>
<dbReference type="VEuPathDB" id="FungiDB:ATEG_02832"/>
<dbReference type="Proteomes" id="UP000007963">
    <property type="component" value="Unassembled WGS sequence"/>
</dbReference>
<dbReference type="STRING" id="341663.Q0CU02"/>
<organism evidence="2 3">
    <name type="scientific">Aspergillus terreus (strain NIH 2624 / FGSC A1156)</name>
    <dbReference type="NCBI Taxonomy" id="341663"/>
    <lineage>
        <taxon>Eukaryota</taxon>
        <taxon>Fungi</taxon>
        <taxon>Dikarya</taxon>
        <taxon>Ascomycota</taxon>
        <taxon>Pezizomycotina</taxon>
        <taxon>Eurotiomycetes</taxon>
        <taxon>Eurotiomycetidae</taxon>
        <taxon>Eurotiales</taxon>
        <taxon>Aspergillaceae</taxon>
        <taxon>Aspergillus</taxon>
        <taxon>Aspergillus subgen. Circumdati</taxon>
    </lineage>
</organism>
<name>Q0CU02_ASPTN</name>
<accession>Q0CU02</accession>
<evidence type="ECO:0000256" key="1">
    <source>
        <dbReference type="SAM" id="MobiDB-lite"/>
    </source>
</evidence>
<dbReference type="Gene3D" id="3.40.50.150">
    <property type="entry name" value="Vaccinia Virus protein VP39"/>
    <property type="match status" value="1"/>
</dbReference>
<dbReference type="OrthoDB" id="66144at2759"/>
<dbReference type="GeneID" id="4317722"/>
<dbReference type="RefSeq" id="XP_001212010.1">
    <property type="nucleotide sequence ID" value="XM_001212010.1"/>
</dbReference>
<dbReference type="InterPro" id="IPR029063">
    <property type="entry name" value="SAM-dependent_MTases_sf"/>
</dbReference>
<reference evidence="3" key="1">
    <citation type="submission" date="2005-09" db="EMBL/GenBank/DDBJ databases">
        <title>Annotation of the Aspergillus terreus NIH2624 genome.</title>
        <authorList>
            <person name="Birren B.W."/>
            <person name="Lander E.S."/>
            <person name="Galagan J.E."/>
            <person name="Nusbaum C."/>
            <person name="Devon K."/>
            <person name="Henn M."/>
            <person name="Ma L.-J."/>
            <person name="Jaffe D.B."/>
            <person name="Butler J."/>
            <person name="Alvarez P."/>
            <person name="Gnerre S."/>
            <person name="Grabherr M."/>
            <person name="Kleber M."/>
            <person name="Mauceli E.W."/>
            <person name="Brockman W."/>
            <person name="Rounsley S."/>
            <person name="Young S.K."/>
            <person name="LaButti K."/>
            <person name="Pushparaj V."/>
            <person name="DeCaprio D."/>
            <person name="Crawford M."/>
            <person name="Koehrsen M."/>
            <person name="Engels R."/>
            <person name="Montgomery P."/>
            <person name="Pearson M."/>
            <person name="Howarth C."/>
            <person name="Larson L."/>
            <person name="Luoma S."/>
            <person name="White J."/>
            <person name="Alvarado L."/>
            <person name="Kodira C.D."/>
            <person name="Zeng Q."/>
            <person name="Oleary S."/>
            <person name="Yandava C."/>
            <person name="Denning D.W."/>
            <person name="Nierman W.C."/>
            <person name="Milne T."/>
            <person name="Madden K."/>
        </authorList>
    </citation>
    <scope>NUCLEOTIDE SEQUENCE [LARGE SCALE GENOMIC DNA]</scope>
    <source>
        <strain evidence="3">NIH 2624 / FGSC A1156</strain>
    </source>
</reference>
<dbReference type="AlphaFoldDB" id="Q0CU02"/>
<evidence type="ECO:0000313" key="2">
    <source>
        <dbReference type="EMBL" id="EAU36106.1"/>
    </source>
</evidence>
<dbReference type="SUPFAM" id="SSF53335">
    <property type="entry name" value="S-adenosyl-L-methionine-dependent methyltransferases"/>
    <property type="match status" value="1"/>
</dbReference>
<evidence type="ECO:0000313" key="3">
    <source>
        <dbReference type="Proteomes" id="UP000007963"/>
    </source>
</evidence>
<gene>
    <name evidence="2" type="ORF">ATEG_02832</name>
</gene>